<dbReference type="Pfam" id="PF05899">
    <property type="entry name" value="Cupin_3"/>
    <property type="match status" value="1"/>
</dbReference>
<dbReference type="InterPro" id="IPR008579">
    <property type="entry name" value="UGlyAH_Cupin_dom"/>
</dbReference>
<gene>
    <name evidence="2" type="ORF">ACELLULO517_21145</name>
</gene>
<accession>A0A964E5K0</accession>
<dbReference type="RefSeq" id="WP_227309422.1">
    <property type="nucleotide sequence ID" value="NZ_JAESVA010000009.1"/>
</dbReference>
<dbReference type="Proteomes" id="UP000721844">
    <property type="component" value="Unassembled WGS sequence"/>
</dbReference>
<sequence>MDKHVKNDGIVKLSIDGVQPRVGAPAGWVIIDGNPEATAWPSYASEGAARTSGVWQSTPGTYRVRYEKWEFCHVLEGSCVITPDNGAAVELQAGDVFVVEPGFEGTWQIIETMKKHYVFVLVA</sequence>
<reference evidence="2 3" key="1">
    <citation type="journal article" date="2021" name="Microorganisms">
        <title>Acidisoma silvae sp. nov. and Acidisomacellulosilytica sp. nov., Two Acidophilic Bacteria Isolated from Decaying Wood, Hydrolyzing Cellulose and Producing Poly-3-hydroxybutyrate.</title>
        <authorList>
            <person name="Mieszkin S."/>
            <person name="Pouder E."/>
            <person name="Uroz S."/>
            <person name="Simon-Colin C."/>
            <person name="Alain K."/>
        </authorList>
    </citation>
    <scope>NUCLEOTIDE SEQUENCE [LARGE SCALE GENOMIC DNA]</scope>
    <source>
        <strain evidence="2 3">HW T5.17</strain>
    </source>
</reference>
<evidence type="ECO:0000313" key="3">
    <source>
        <dbReference type="Proteomes" id="UP000721844"/>
    </source>
</evidence>
<dbReference type="EMBL" id="JAESVA010000009">
    <property type="protein sequence ID" value="MCB8882765.1"/>
    <property type="molecule type" value="Genomic_DNA"/>
</dbReference>
<comment type="caution">
    <text evidence="2">The sequence shown here is derived from an EMBL/GenBank/DDBJ whole genome shotgun (WGS) entry which is preliminary data.</text>
</comment>
<dbReference type="InterPro" id="IPR014710">
    <property type="entry name" value="RmlC-like_jellyroll"/>
</dbReference>
<name>A0A964E5K0_9PROT</name>
<dbReference type="Gene3D" id="2.60.120.10">
    <property type="entry name" value="Jelly Rolls"/>
    <property type="match status" value="1"/>
</dbReference>
<proteinExistence type="predicted"/>
<organism evidence="2 3">
    <name type="scientific">Acidisoma cellulosilyticum</name>
    <dbReference type="NCBI Taxonomy" id="2802395"/>
    <lineage>
        <taxon>Bacteria</taxon>
        <taxon>Pseudomonadati</taxon>
        <taxon>Pseudomonadota</taxon>
        <taxon>Alphaproteobacteria</taxon>
        <taxon>Acetobacterales</taxon>
        <taxon>Acidocellaceae</taxon>
        <taxon>Acidisoma</taxon>
    </lineage>
</organism>
<dbReference type="InterPro" id="IPR011051">
    <property type="entry name" value="RmlC_Cupin_sf"/>
</dbReference>
<feature type="domain" description="(S)-ureidoglycine aminohydrolase cupin" evidence="1">
    <location>
        <begin position="46"/>
        <end position="117"/>
    </location>
</feature>
<dbReference type="AlphaFoldDB" id="A0A964E5K0"/>
<keyword evidence="3" id="KW-1185">Reference proteome</keyword>
<dbReference type="PANTHER" id="PTHR40943:SF1">
    <property type="entry name" value="CYTOPLASMIC PROTEIN"/>
    <property type="match status" value="1"/>
</dbReference>
<dbReference type="PANTHER" id="PTHR40943">
    <property type="entry name" value="CYTOPLASMIC PROTEIN-RELATED"/>
    <property type="match status" value="1"/>
</dbReference>
<dbReference type="SUPFAM" id="SSF51182">
    <property type="entry name" value="RmlC-like cupins"/>
    <property type="match status" value="1"/>
</dbReference>
<evidence type="ECO:0000259" key="1">
    <source>
        <dbReference type="Pfam" id="PF05899"/>
    </source>
</evidence>
<protein>
    <submittedName>
        <fullName evidence="2">Cupin domain-containing protein</fullName>
    </submittedName>
</protein>
<dbReference type="CDD" id="cd02227">
    <property type="entry name" value="cupin_TM1112-like"/>
    <property type="match status" value="1"/>
</dbReference>
<evidence type="ECO:0000313" key="2">
    <source>
        <dbReference type="EMBL" id="MCB8882765.1"/>
    </source>
</evidence>